<sequence>MATNIVKNPELVKESSYINGQFVSSDSGRKFAVKNPATEEVLAEVSDCGVAEANRAVDAAVEAFKSFKKTTPRSRSKLLRRWYELMMENAETLAQLISLENGKPLAEAKGEVNYSASFLEWFSEEAPRIGGQTTQTSAPANRLYTLKQPVGPVAILTPWNFPSAMITRKAAAALAAGCTIVAKPAAETPLSCLALAHLAEQAGFPKGVFNVVTTDKSLKDVGKLLCEHPKIKKVSFTGSTAVGKLLMGQSASTMKKLSFELGGNAPFIVFDDADLDLAVDGAIACKFRHTGQTCICANRIFVHKKIYDEFAKRLVEKVKKFKLGPGMDSSTTHGPLIHARAAQKVDSHVKDAVSKNAKVLAGGTPATDLGASFYNITVLSGVTKDMLCMNEETFGPLAALVKFSDEQEVIELANSAEVGLAGYFFSENVSRVYRVAEELEVGMVGVNTGAISDPAMPFGGVKESGFGREGASMGTDEYTVVKAVTVAVKSN</sequence>
<dbReference type="SUPFAM" id="SSF53720">
    <property type="entry name" value="ALDH-like"/>
    <property type="match status" value="1"/>
</dbReference>
<dbReference type="InterPro" id="IPR050740">
    <property type="entry name" value="Aldehyde_DH_Superfamily"/>
</dbReference>
<evidence type="ECO:0000256" key="3">
    <source>
        <dbReference type="ARBA" id="ARBA00023002"/>
    </source>
</evidence>
<dbReference type="EC" id="1.2.1.16" evidence="8"/>
<name>A0A642VD58_9ASCO</name>
<dbReference type="VEuPathDB" id="FungiDB:TRICI_000517"/>
<dbReference type="PANTHER" id="PTHR43353:SF5">
    <property type="entry name" value="SUCCINATE-SEMIALDEHYDE DEHYDROGENASE, MITOCHONDRIAL"/>
    <property type="match status" value="1"/>
</dbReference>
<dbReference type="InterPro" id="IPR029510">
    <property type="entry name" value="Ald_DH_CS_GLU"/>
</dbReference>
<dbReference type="InterPro" id="IPR016162">
    <property type="entry name" value="Ald_DH_N"/>
</dbReference>
<comment type="catalytic activity">
    <reaction evidence="4 8">
        <text>succinate semialdehyde + NADP(+) + H2O = succinate + NADPH + 2 H(+)</text>
        <dbReference type="Rhea" id="RHEA:13213"/>
        <dbReference type="ChEBI" id="CHEBI:15377"/>
        <dbReference type="ChEBI" id="CHEBI:15378"/>
        <dbReference type="ChEBI" id="CHEBI:30031"/>
        <dbReference type="ChEBI" id="CHEBI:57706"/>
        <dbReference type="ChEBI" id="CHEBI:57783"/>
        <dbReference type="ChEBI" id="CHEBI:58349"/>
        <dbReference type="EC" id="1.2.1.16"/>
    </reaction>
</comment>
<evidence type="ECO:0000256" key="2">
    <source>
        <dbReference type="ARBA" id="ARBA00009986"/>
    </source>
</evidence>
<protein>
    <recommendedName>
        <fullName evidence="8">Succinate-semialdehyde dehydrogenase</fullName>
        <ecNumber evidence="8">1.2.1.16</ecNumber>
    </recommendedName>
</protein>
<evidence type="ECO:0000259" key="9">
    <source>
        <dbReference type="Pfam" id="PF00171"/>
    </source>
</evidence>
<evidence type="ECO:0000256" key="1">
    <source>
        <dbReference type="ARBA" id="ARBA00005176"/>
    </source>
</evidence>
<dbReference type="OrthoDB" id="310895at2759"/>
<keyword evidence="11" id="KW-1185">Reference proteome</keyword>
<evidence type="ECO:0000256" key="8">
    <source>
        <dbReference type="RuleBase" id="RU365091"/>
    </source>
</evidence>
<keyword evidence="3 7" id="KW-0560">Oxidoreductase</keyword>
<dbReference type="GO" id="GO:0009450">
    <property type="term" value="P:gamma-aminobutyric acid catabolic process"/>
    <property type="evidence" value="ECO:0007669"/>
    <property type="project" value="UniProtKB-UniPathway"/>
</dbReference>
<dbReference type="Proteomes" id="UP000761534">
    <property type="component" value="Unassembled WGS sequence"/>
</dbReference>
<gene>
    <name evidence="10" type="ORF">TRICI_000517</name>
</gene>
<dbReference type="FunFam" id="3.40.309.10:FF:000004">
    <property type="entry name" value="Succinate-semialdehyde dehydrogenase I"/>
    <property type="match status" value="1"/>
</dbReference>
<dbReference type="InterPro" id="IPR016161">
    <property type="entry name" value="Ald_DH/histidinol_DH"/>
</dbReference>
<dbReference type="GO" id="GO:0005737">
    <property type="term" value="C:cytoplasm"/>
    <property type="evidence" value="ECO:0007669"/>
    <property type="project" value="TreeGrafter"/>
</dbReference>
<dbReference type="NCBIfam" id="TIGR01780">
    <property type="entry name" value="SSADH"/>
    <property type="match status" value="1"/>
</dbReference>
<evidence type="ECO:0000256" key="7">
    <source>
        <dbReference type="RuleBase" id="RU003345"/>
    </source>
</evidence>
<organism evidence="10 11">
    <name type="scientific">Trichomonascus ciferrii</name>
    <dbReference type="NCBI Taxonomy" id="44093"/>
    <lineage>
        <taxon>Eukaryota</taxon>
        <taxon>Fungi</taxon>
        <taxon>Dikarya</taxon>
        <taxon>Ascomycota</taxon>
        <taxon>Saccharomycotina</taxon>
        <taxon>Dipodascomycetes</taxon>
        <taxon>Dipodascales</taxon>
        <taxon>Trichomonascaceae</taxon>
        <taxon>Trichomonascus</taxon>
        <taxon>Trichomonascus ciferrii complex</taxon>
    </lineage>
</organism>
<dbReference type="GO" id="GO:0004777">
    <property type="term" value="F:succinate-semialdehyde dehydrogenase (NAD+) activity"/>
    <property type="evidence" value="ECO:0007669"/>
    <property type="project" value="UniProtKB-UniRule"/>
</dbReference>
<accession>A0A642VD58</accession>
<dbReference type="Pfam" id="PF00171">
    <property type="entry name" value="Aldedh"/>
    <property type="match status" value="1"/>
</dbReference>
<reference evidence="10" key="1">
    <citation type="journal article" date="2019" name="G3 (Bethesda)">
        <title>Genome Assemblies of Two Rare Opportunistic Yeast Pathogens: Diutina rugosa (syn. Candida rugosa) and Trichomonascus ciferrii (syn. Candida ciferrii).</title>
        <authorList>
            <person name="Mixao V."/>
            <person name="Saus E."/>
            <person name="Hansen A.P."/>
            <person name="Lass-Florl C."/>
            <person name="Gabaldon T."/>
        </authorList>
    </citation>
    <scope>NUCLEOTIDE SEQUENCE</scope>
    <source>
        <strain evidence="10">CBS 4856</strain>
    </source>
</reference>
<evidence type="ECO:0000256" key="6">
    <source>
        <dbReference type="PROSITE-ProRule" id="PRU10007"/>
    </source>
</evidence>
<evidence type="ECO:0000256" key="4">
    <source>
        <dbReference type="ARBA" id="ARBA00050387"/>
    </source>
</evidence>
<dbReference type="InterPro" id="IPR016160">
    <property type="entry name" value="Ald_DH_CS_CYS"/>
</dbReference>
<proteinExistence type="inferred from homology"/>
<comment type="catalytic activity">
    <reaction evidence="5 8">
        <text>succinate semialdehyde + NAD(+) + H2O = succinate + NADH + 2 H(+)</text>
        <dbReference type="Rhea" id="RHEA:13217"/>
        <dbReference type="ChEBI" id="CHEBI:15377"/>
        <dbReference type="ChEBI" id="CHEBI:15378"/>
        <dbReference type="ChEBI" id="CHEBI:30031"/>
        <dbReference type="ChEBI" id="CHEBI:57540"/>
        <dbReference type="ChEBI" id="CHEBI:57706"/>
        <dbReference type="ChEBI" id="CHEBI:57945"/>
        <dbReference type="EC" id="1.2.1.16"/>
    </reaction>
</comment>
<dbReference type="FunFam" id="3.40.605.10:FF:000005">
    <property type="entry name" value="Succinate-semialdehyde dehydrogenase I"/>
    <property type="match status" value="1"/>
</dbReference>
<dbReference type="InterPro" id="IPR016163">
    <property type="entry name" value="Ald_DH_C"/>
</dbReference>
<evidence type="ECO:0000313" key="10">
    <source>
        <dbReference type="EMBL" id="KAA8917323.1"/>
    </source>
</evidence>
<dbReference type="PROSITE" id="PS00687">
    <property type="entry name" value="ALDEHYDE_DEHYDR_GLU"/>
    <property type="match status" value="1"/>
</dbReference>
<dbReference type="GO" id="GO:0036243">
    <property type="term" value="F:succinate-semialdehyde dehydrogenase (NADP+) activity"/>
    <property type="evidence" value="ECO:0007669"/>
    <property type="project" value="RHEA"/>
</dbReference>
<dbReference type="AlphaFoldDB" id="A0A642VD58"/>
<dbReference type="UniPathway" id="UPA00733"/>
<dbReference type="PANTHER" id="PTHR43353">
    <property type="entry name" value="SUCCINATE-SEMIALDEHYDE DEHYDROGENASE, MITOCHONDRIAL"/>
    <property type="match status" value="1"/>
</dbReference>
<dbReference type="Gene3D" id="3.40.309.10">
    <property type="entry name" value="Aldehyde Dehydrogenase, Chain A, domain 2"/>
    <property type="match status" value="1"/>
</dbReference>
<comment type="similarity">
    <text evidence="2 7">Belongs to the aldehyde dehydrogenase family.</text>
</comment>
<comment type="pathway">
    <text evidence="1 8">Amino-acid degradation; 4-aminobutanoate degradation.</text>
</comment>
<feature type="active site" evidence="6">
    <location>
        <position position="260"/>
    </location>
</feature>
<dbReference type="Gene3D" id="3.40.605.10">
    <property type="entry name" value="Aldehyde Dehydrogenase, Chain A, domain 1"/>
    <property type="match status" value="1"/>
</dbReference>
<dbReference type="PROSITE" id="PS00070">
    <property type="entry name" value="ALDEHYDE_DEHYDR_CYS"/>
    <property type="match status" value="1"/>
</dbReference>
<dbReference type="InterPro" id="IPR015590">
    <property type="entry name" value="Aldehyde_DH_dom"/>
</dbReference>
<dbReference type="CDD" id="cd07103">
    <property type="entry name" value="ALDH_F5_SSADH_GabD"/>
    <property type="match status" value="1"/>
</dbReference>
<evidence type="ECO:0000313" key="11">
    <source>
        <dbReference type="Proteomes" id="UP000761534"/>
    </source>
</evidence>
<comment type="caution">
    <text evidence="10">The sequence shown here is derived from an EMBL/GenBank/DDBJ whole genome shotgun (WGS) entry which is preliminary data.</text>
</comment>
<evidence type="ECO:0000256" key="5">
    <source>
        <dbReference type="ARBA" id="ARBA00052698"/>
    </source>
</evidence>
<dbReference type="InterPro" id="IPR010102">
    <property type="entry name" value="Succ_semiAld_DH"/>
</dbReference>
<dbReference type="EMBL" id="SWFS01000045">
    <property type="protein sequence ID" value="KAA8917323.1"/>
    <property type="molecule type" value="Genomic_DNA"/>
</dbReference>
<feature type="domain" description="Aldehyde dehydrogenase" evidence="9">
    <location>
        <begin position="22"/>
        <end position="484"/>
    </location>
</feature>